<protein>
    <submittedName>
        <fullName evidence="2">Histone demethylase UTY</fullName>
    </submittedName>
</protein>
<gene>
    <name evidence="2" type="ORF">O6P43_000087</name>
</gene>
<name>A0AAD7QFU5_QUISA</name>
<evidence type="ECO:0000313" key="2">
    <source>
        <dbReference type="EMBL" id="KAJ7980715.1"/>
    </source>
</evidence>
<dbReference type="KEGG" id="qsa:O6P43_000087"/>
<dbReference type="EMBL" id="JARAOO010000001">
    <property type="protein sequence ID" value="KAJ7980715.1"/>
    <property type="molecule type" value="Genomic_DNA"/>
</dbReference>
<reference evidence="2 3" key="1">
    <citation type="journal article" date="2023" name="Science">
        <title>Elucidation of the pathway for biosynthesis of saponin adjuvants from the soapbark tree.</title>
        <authorList>
            <person name="Reed J."/>
            <person name="Orme A."/>
            <person name="El-Demerdash A."/>
            <person name="Owen C."/>
            <person name="Martin L.B.B."/>
            <person name="Misra R.C."/>
            <person name="Kikuchi S."/>
            <person name="Rejzek M."/>
            <person name="Martin A.C."/>
            <person name="Harkess A."/>
            <person name="Leebens-Mack J."/>
            <person name="Louveau T."/>
            <person name="Stephenson M.J."/>
            <person name="Osbourn A."/>
        </authorList>
    </citation>
    <scope>NUCLEOTIDE SEQUENCE [LARGE SCALE GENOMIC DNA]</scope>
    <source>
        <strain evidence="2">S10</strain>
    </source>
</reference>
<dbReference type="PANTHER" id="PTHR36707:SF1">
    <property type="entry name" value="T20M3.17 PROTEIN"/>
    <property type="match status" value="1"/>
</dbReference>
<organism evidence="2 3">
    <name type="scientific">Quillaja saponaria</name>
    <name type="common">Soap bark tree</name>
    <dbReference type="NCBI Taxonomy" id="32244"/>
    <lineage>
        <taxon>Eukaryota</taxon>
        <taxon>Viridiplantae</taxon>
        <taxon>Streptophyta</taxon>
        <taxon>Embryophyta</taxon>
        <taxon>Tracheophyta</taxon>
        <taxon>Spermatophyta</taxon>
        <taxon>Magnoliopsida</taxon>
        <taxon>eudicotyledons</taxon>
        <taxon>Gunneridae</taxon>
        <taxon>Pentapetalae</taxon>
        <taxon>rosids</taxon>
        <taxon>fabids</taxon>
        <taxon>Fabales</taxon>
        <taxon>Quillajaceae</taxon>
        <taxon>Quillaja</taxon>
    </lineage>
</organism>
<comment type="caution">
    <text evidence="2">The sequence shown here is derived from an EMBL/GenBank/DDBJ whole genome shotgun (WGS) entry which is preliminary data.</text>
</comment>
<feature type="compositionally biased region" description="Basic and acidic residues" evidence="1">
    <location>
        <begin position="10"/>
        <end position="34"/>
    </location>
</feature>
<dbReference type="Proteomes" id="UP001163823">
    <property type="component" value="Chromosome 1"/>
</dbReference>
<accession>A0AAD7QFU5</accession>
<proteinExistence type="predicted"/>
<feature type="region of interest" description="Disordered" evidence="1">
    <location>
        <begin position="1"/>
        <end position="45"/>
    </location>
</feature>
<evidence type="ECO:0000256" key="1">
    <source>
        <dbReference type="SAM" id="MobiDB-lite"/>
    </source>
</evidence>
<evidence type="ECO:0000313" key="3">
    <source>
        <dbReference type="Proteomes" id="UP001163823"/>
    </source>
</evidence>
<sequence length="422" mass="46844">MRLTSTDSSCDMKRSQPLSPEKHTVGHRTDELHRPKSTSQNESIRSHAIQMSPVCSTGKEAAVIFHQKLVDENIDHNKPFVKQKCFAGNECVCSADSTSPLSSFQEKKFSGSVNLSDAELLASWFFMLANSTLSWSKLISFFDGSGINPFKEASSFDETNSNVNGATAVDSPWTCSGECCQISDLDRVSYWVSLLNLEGQDCQLISETKPELDCFGDDFPSSSFMSSWSPEVLSSGSIVSSLSEIHDKKPRPKISSDLLSETTEPETSSADEPLFWPFEREFNWNSEEAWNCFSMSPLKDIKYPGTPQTSVGLKLHDKKVKPKEGCRRRLAFGSGSTTSRLRSVAKCEQRDDKDACCIITESSRSVWEEDSVLNGKLASKKEYLAIDEEFPIESLLGLNEFDGHEGIDSGFNADIFLLDESV</sequence>
<dbReference type="AlphaFoldDB" id="A0AAD7QFU5"/>
<keyword evidence="3" id="KW-1185">Reference proteome</keyword>
<dbReference type="PANTHER" id="PTHR36707">
    <property type="entry name" value="T20M3.17 PROTEIN"/>
    <property type="match status" value="1"/>
</dbReference>